<comment type="caution">
    <text evidence="1">The sequence shown here is derived from an EMBL/GenBank/DDBJ whole genome shotgun (WGS) entry which is preliminary data.</text>
</comment>
<proteinExistence type="predicted"/>
<dbReference type="PANTHER" id="PTHR10773">
    <property type="entry name" value="DNA-DIRECTED RNA POLYMERASES I, II, AND III SUBUNIT RPABC2"/>
    <property type="match status" value="1"/>
</dbReference>
<accession>A0A6G0WJL3</accession>
<reference evidence="1 2" key="1">
    <citation type="submission" date="2019-08" db="EMBL/GenBank/DDBJ databases">
        <title>Whole genome of Aphis craccivora.</title>
        <authorList>
            <person name="Voronova N.V."/>
            <person name="Shulinski R.S."/>
            <person name="Bandarenka Y.V."/>
            <person name="Zhorov D.G."/>
            <person name="Warner D."/>
        </authorList>
    </citation>
    <scope>NUCLEOTIDE SEQUENCE [LARGE SCALE GENOMIC DNA]</scope>
    <source>
        <strain evidence="1">180601</strain>
        <tissue evidence="1">Whole Body</tissue>
    </source>
</reference>
<evidence type="ECO:0000313" key="2">
    <source>
        <dbReference type="Proteomes" id="UP000478052"/>
    </source>
</evidence>
<gene>
    <name evidence="1" type="ORF">FWK35_00033761</name>
</gene>
<organism evidence="1 2">
    <name type="scientific">Aphis craccivora</name>
    <name type="common">Cowpea aphid</name>
    <dbReference type="NCBI Taxonomy" id="307492"/>
    <lineage>
        <taxon>Eukaryota</taxon>
        <taxon>Metazoa</taxon>
        <taxon>Ecdysozoa</taxon>
        <taxon>Arthropoda</taxon>
        <taxon>Hexapoda</taxon>
        <taxon>Insecta</taxon>
        <taxon>Pterygota</taxon>
        <taxon>Neoptera</taxon>
        <taxon>Paraneoptera</taxon>
        <taxon>Hemiptera</taxon>
        <taxon>Sternorrhyncha</taxon>
        <taxon>Aphidomorpha</taxon>
        <taxon>Aphidoidea</taxon>
        <taxon>Aphididae</taxon>
        <taxon>Aphidini</taxon>
        <taxon>Aphis</taxon>
        <taxon>Aphis</taxon>
    </lineage>
</organism>
<dbReference type="Proteomes" id="UP000478052">
    <property type="component" value="Unassembled WGS sequence"/>
</dbReference>
<keyword evidence="2" id="KW-1185">Reference proteome</keyword>
<dbReference type="EMBL" id="VUJU01008673">
    <property type="protein sequence ID" value="KAF0727408.1"/>
    <property type="molecule type" value="Genomic_DNA"/>
</dbReference>
<dbReference type="OrthoDB" id="8815124at2759"/>
<sequence length="670" mass="78164">MYKSRTKCLVHRARQEVQKCSNQIQANDQMDDIRMQKSHIVVTEWLKSVDTSSINDEYVPNMYVNDLNIAHSSNNSVANEISDYLTVNNAADVDYGPLISSSIEGELGVNNPNFLPCNLLEKRFLNDAIVIEIPHDPNVTIQDDVELLNTVHLPMMSDSSIHTDPEYIDPVLEVQNGRKRKIINKRKEKKKMRNTLNSKWELTCSHIGKSRPTVCRVAELSEEDITEFKNNLCKITDKIEQDKYLLSMITVAKPKRFERKKTINRPPRIVANYFIPVIMGNMQKVCAKAFSSITSISRRRLNIINKNFMLTHSSPVEKRGGYRQNIIQEEISDSIEEHIKDLKCRKSHHTRRDSGRSYLHPDLSIKYMWKLWKKKRIDNNKPIASLSKYQKIFTTKFNLSFRHPRQDTCSFCSEQKIKIQLEADQDLKKELMLELNVHQKRAKRFFELLKEESSDSLNCSFDMMQTQPIPKISVTDVFYSRQIWIYNLIFVTSDLNQGPDNCILYTWNESDSGRGREQVLRKKENIVSPKQYIDIFKKICTVKEYNKDFFIYDYKSAVKKVVKTKSEFKSTEQKIYTYVKGQQTVGISKTYSGIPEKVDVLKRKCNIGSMFDLTLLPQTNHVKLPKQTDVKKLLTFFQIPDDAKQFYEDIFKNTPEESIIEVPLYDEDDD</sequence>
<name>A0A6G0WJL3_APHCR</name>
<dbReference type="PANTHER" id="PTHR10773:SF19">
    <property type="match status" value="1"/>
</dbReference>
<dbReference type="AlphaFoldDB" id="A0A6G0WJL3"/>
<protein>
    <submittedName>
        <fullName evidence="1">Uncharacterized protein</fullName>
    </submittedName>
</protein>
<evidence type="ECO:0000313" key="1">
    <source>
        <dbReference type="EMBL" id="KAF0727408.1"/>
    </source>
</evidence>